<evidence type="ECO:0000313" key="2">
    <source>
        <dbReference type="Proteomes" id="UP000077628"/>
    </source>
</evidence>
<gene>
    <name evidence="1" type="ORF">A1355_10745</name>
</gene>
<dbReference type="AlphaFoldDB" id="A0A177NBK2"/>
<evidence type="ECO:0008006" key="3">
    <source>
        <dbReference type="Google" id="ProtNLM"/>
    </source>
</evidence>
<name>A0A177NBK2_9GAMM</name>
<dbReference type="RefSeq" id="WP_064030646.1">
    <property type="nucleotide sequence ID" value="NZ_LUUK01000194.1"/>
</dbReference>
<dbReference type="EMBL" id="LUUK01000194">
    <property type="protein sequence ID" value="OAI15211.1"/>
    <property type="molecule type" value="Genomic_DNA"/>
</dbReference>
<keyword evidence="2" id="KW-1185">Reference proteome</keyword>
<dbReference type="Proteomes" id="UP000077628">
    <property type="component" value="Unassembled WGS sequence"/>
</dbReference>
<proteinExistence type="predicted"/>
<reference evidence="2" key="1">
    <citation type="submission" date="2016-03" db="EMBL/GenBank/DDBJ databases">
        <authorList>
            <person name="Heylen K."/>
            <person name="De Vos P."/>
            <person name="Vekeman B."/>
        </authorList>
    </citation>
    <scope>NUCLEOTIDE SEQUENCE [LARGE SCALE GENOMIC DNA]</scope>
    <source>
        <strain evidence="2">R-45383</strain>
    </source>
</reference>
<comment type="caution">
    <text evidence="1">The sequence shown here is derived from an EMBL/GenBank/DDBJ whole genome shotgun (WGS) entry which is preliminary data.</text>
</comment>
<dbReference type="STRING" id="702114.A1355_10745"/>
<evidence type="ECO:0000313" key="1">
    <source>
        <dbReference type="EMBL" id="OAI15211.1"/>
    </source>
</evidence>
<dbReference type="OrthoDB" id="7107944at2"/>
<organism evidence="1 2">
    <name type="scientific">Methylomonas koyamae</name>
    <dbReference type="NCBI Taxonomy" id="702114"/>
    <lineage>
        <taxon>Bacteria</taxon>
        <taxon>Pseudomonadati</taxon>
        <taxon>Pseudomonadota</taxon>
        <taxon>Gammaproteobacteria</taxon>
        <taxon>Methylococcales</taxon>
        <taxon>Methylococcaceae</taxon>
        <taxon>Methylomonas</taxon>
    </lineage>
</organism>
<sequence length="275" mass="32792">MFQINESSHVFYVLAWGYAGDHWFSWFAKALNAHPEIFALMAHEGSRPKYLAERSRSERPPLDAFTAFLEDMGTTYQAIGDCWSYRPWHFREVIDQYIDKIPLLFLARHPYAWLEFYVSWRAGNMRMPDGSFGPIDHEWSIAQHDYFKELGLKAYRKDDVEIWSAYQGMYQLNRHRVDIDTRIRRVALESLVTSPQRFAEIVAYLTKNRVEFSDALLAYIYRWVYRPFRGEARVLAKPDNLYRAWPDWKKLAFERIVEPQTLAFYSDIGGYEYFK</sequence>
<accession>A0A177NBK2</accession>
<protein>
    <recommendedName>
        <fullName evidence="3">Sulfotransferase domain-containing protein</fullName>
    </recommendedName>
</protein>